<sequence length="388" mass="40182">MKRSRFTRGIRTIRAGGATLCAALCAALFALTASPVALADEEQSTNADPALTQVLEADEEVAPLGTPAELDEHHADLGPRLIDGKWTLMVRDDSQATPVWRHLEDVVFRVHDAGKMTVPDTSDYAFVNATGEAYIIPQQEVPGVLWLGWSTQDPEVVNTVNGQVKLIYGGMEGPGGFNLFVQAGNFAGPTELWNSAQEISQPMNVDLNTHTHANWVFAQPGVHLMRVTAAATLTDGTAVEDTQILRFAVGDQVTTEETRQATWPGTAANLPSAEEAKAGATSGNSAAVSTPATNSGGNSTAGIIAVCAVVIALVALAVLIVFARRRKAAQLAALAGQAKEKARAAGSEAAAVTTGASSRASGSPATDSPATDSPANGSPAPHSPSTEG</sequence>
<reference evidence="6" key="1">
    <citation type="submission" date="2016-10" db="EMBL/GenBank/DDBJ databases">
        <authorList>
            <person name="Varghese N."/>
        </authorList>
    </citation>
    <scope>NUCLEOTIDE SEQUENCE [LARGE SCALE GENOMIC DNA]</scope>
    <source>
        <strain evidence="6">DSM 20639</strain>
    </source>
</reference>
<feature type="transmembrane region" description="Helical" evidence="2">
    <location>
        <begin position="301"/>
        <end position="322"/>
    </location>
</feature>
<feature type="region of interest" description="Disordered" evidence="1">
    <location>
        <begin position="255"/>
        <end position="294"/>
    </location>
</feature>
<feature type="compositionally biased region" description="Polar residues" evidence="1">
    <location>
        <begin position="358"/>
        <end position="376"/>
    </location>
</feature>
<evidence type="ECO:0000256" key="1">
    <source>
        <dbReference type="SAM" id="MobiDB-lite"/>
    </source>
</evidence>
<dbReference type="InterPro" id="IPR022435">
    <property type="entry name" value="Surface-anchored_actinobac"/>
</dbReference>
<dbReference type="EMBL" id="FNAU01000001">
    <property type="protein sequence ID" value="SDD99190.1"/>
    <property type="molecule type" value="Genomic_DNA"/>
</dbReference>
<dbReference type="AlphaFoldDB" id="A0A1G6Z9B8"/>
<keyword evidence="6" id="KW-1185">Reference proteome</keyword>
<evidence type="ECO:0000313" key="5">
    <source>
        <dbReference type="EMBL" id="SDD99190.1"/>
    </source>
</evidence>
<keyword evidence="3" id="KW-0732">Signal</keyword>
<organism evidence="5 6">
    <name type="scientific">Actinobaculum suis</name>
    <dbReference type="NCBI Taxonomy" id="1657"/>
    <lineage>
        <taxon>Bacteria</taxon>
        <taxon>Bacillati</taxon>
        <taxon>Actinomycetota</taxon>
        <taxon>Actinomycetes</taxon>
        <taxon>Actinomycetales</taxon>
        <taxon>Actinomycetaceae</taxon>
        <taxon>Actinobaculum</taxon>
    </lineage>
</organism>
<protein>
    <submittedName>
        <fullName evidence="4">Choice-of-anchor M domain-containing protein</fullName>
    </submittedName>
    <submittedName>
        <fullName evidence="5">Surface-anchored protein</fullName>
    </submittedName>
</protein>
<dbReference type="Proteomes" id="UP000182744">
    <property type="component" value="Unassembled WGS sequence"/>
</dbReference>
<feature type="region of interest" description="Disordered" evidence="1">
    <location>
        <begin position="340"/>
        <end position="388"/>
    </location>
</feature>
<evidence type="ECO:0000256" key="3">
    <source>
        <dbReference type="SAM" id="SignalP"/>
    </source>
</evidence>
<feature type="signal peptide" evidence="3">
    <location>
        <begin position="1"/>
        <end position="39"/>
    </location>
</feature>
<reference evidence="5" key="2">
    <citation type="submission" date="2016-10" db="EMBL/GenBank/DDBJ databases">
        <authorList>
            <person name="de Groot N.N."/>
        </authorList>
    </citation>
    <scope>NUCLEOTIDE SEQUENCE [LARGE SCALE GENOMIC DNA]</scope>
    <source>
        <strain evidence="5">DSM 20639</strain>
    </source>
</reference>
<feature type="compositionally biased region" description="Polar residues" evidence="1">
    <location>
        <begin position="281"/>
        <end position="294"/>
    </location>
</feature>
<evidence type="ECO:0000256" key="2">
    <source>
        <dbReference type="SAM" id="Phobius"/>
    </source>
</evidence>
<dbReference type="NCBIfam" id="NF038134">
    <property type="entry name" value="choice_anch_M"/>
    <property type="match status" value="1"/>
</dbReference>
<feature type="compositionally biased region" description="Low complexity" evidence="1">
    <location>
        <begin position="344"/>
        <end position="357"/>
    </location>
</feature>
<feature type="chain" id="PRO_5010179432" evidence="3">
    <location>
        <begin position="40"/>
        <end position="388"/>
    </location>
</feature>
<evidence type="ECO:0000313" key="6">
    <source>
        <dbReference type="Proteomes" id="UP000182744"/>
    </source>
</evidence>
<dbReference type="EMBL" id="JAWNFU010000004">
    <property type="protein sequence ID" value="MDY5153854.1"/>
    <property type="molecule type" value="Genomic_DNA"/>
</dbReference>
<name>A0A1G6Z9B8_9ACTO</name>
<gene>
    <name evidence="4" type="ORF">R6G71_07360</name>
    <name evidence="5" type="ORF">SAMN05421878_10129</name>
</gene>
<proteinExistence type="predicted"/>
<dbReference type="NCBIfam" id="TIGR03769">
    <property type="entry name" value="P_ac_wall_RPT"/>
    <property type="match status" value="1"/>
</dbReference>
<keyword evidence="2" id="KW-0472">Membrane</keyword>
<reference evidence="4" key="3">
    <citation type="submission" date="2023-10" db="EMBL/GenBank/DDBJ databases">
        <title>Whole Genome based description of the genera Actinobaculum and Actinotignum reveals a complex phylogenetic relationship within the species included in the genus Actinotignum.</title>
        <authorList>
            <person name="Jensen C.S."/>
            <person name="Dargis R."/>
            <person name="Kemp M."/>
            <person name="Christensen J.J."/>
        </authorList>
    </citation>
    <scope>NUCLEOTIDE SEQUENCE</scope>
    <source>
        <strain evidence="4">Actinobaculum_suis_CCUG19206T</strain>
    </source>
</reference>
<keyword evidence="2" id="KW-1133">Transmembrane helix</keyword>
<keyword evidence="2" id="KW-0812">Transmembrane</keyword>
<accession>A0A1G6Z9B8</accession>
<dbReference type="Proteomes" id="UP001273799">
    <property type="component" value="Unassembled WGS sequence"/>
</dbReference>
<dbReference type="RefSeq" id="WP_083329946.1">
    <property type="nucleotide sequence ID" value="NZ_FNAU01000001.1"/>
</dbReference>
<evidence type="ECO:0000313" key="4">
    <source>
        <dbReference type="EMBL" id="MDY5153854.1"/>
    </source>
</evidence>